<accession>A0ABU9E7M3</accession>
<dbReference type="EMBL" id="JBBHLI010000002">
    <property type="protein sequence ID" value="MEK9500138.1"/>
    <property type="molecule type" value="Genomic_DNA"/>
</dbReference>
<name>A0ABU9E7M3_9BACT</name>
<evidence type="ECO:0000313" key="1">
    <source>
        <dbReference type="EMBL" id="MEK9500138.1"/>
    </source>
</evidence>
<dbReference type="RefSeq" id="WP_405275508.1">
    <property type="nucleotide sequence ID" value="NZ_JBBHLK010000001.1"/>
</dbReference>
<organism evidence="1 2">
    <name type="scientific">Gaopeijia maritima</name>
    <dbReference type="NCBI Taxonomy" id="3119007"/>
    <lineage>
        <taxon>Bacteria</taxon>
        <taxon>Pseudomonadati</taxon>
        <taxon>Gemmatimonadota</taxon>
        <taxon>Longimicrobiia</taxon>
        <taxon>Gaopeijiales</taxon>
        <taxon>Gaopeijiaceae</taxon>
        <taxon>Gaopeijia</taxon>
    </lineage>
</organism>
<evidence type="ECO:0000313" key="2">
    <source>
        <dbReference type="Proteomes" id="UP001484239"/>
    </source>
</evidence>
<sequence length="225" mass="25850">MMDNRPGWRRESLVLRVSEMFGDRDRWIFYHNMAFNSSLWGRVRVGNYLDAVLAPRPLLEYPSIGHDINVLMFVMASTIESFVFSLNALGWGLRDDGFLSVRTDAGRVFPEIVEKVWFRQTFPRVAEVFRTRKEATLRPIRDNHAVTKHRHHVLFSGEPSRTDLPPWMFACDPTVPTDPKKHLDDERGPREYVRVVDLVTGFASTMQEAEAAACDDIEARLAADA</sequence>
<keyword evidence="2" id="KW-1185">Reference proteome</keyword>
<proteinExistence type="predicted"/>
<protein>
    <submittedName>
        <fullName evidence="1">Uncharacterized protein</fullName>
    </submittedName>
</protein>
<dbReference type="Proteomes" id="UP001484239">
    <property type="component" value="Unassembled WGS sequence"/>
</dbReference>
<comment type="caution">
    <text evidence="1">The sequence shown here is derived from an EMBL/GenBank/DDBJ whole genome shotgun (WGS) entry which is preliminary data.</text>
</comment>
<reference evidence="1 2" key="1">
    <citation type="submission" date="2024-02" db="EMBL/GenBank/DDBJ databases">
        <title>A novel Gemmatimonadota bacterium.</title>
        <authorList>
            <person name="Du Z.-J."/>
            <person name="Ye Y.-Q."/>
        </authorList>
    </citation>
    <scope>NUCLEOTIDE SEQUENCE [LARGE SCALE GENOMIC DNA]</scope>
    <source>
        <strain evidence="1 2">DH-20</strain>
    </source>
</reference>
<gene>
    <name evidence="1" type="ORF">WI372_04045</name>
</gene>